<dbReference type="EMBL" id="KE343920">
    <property type="protein sequence ID" value="EXB46022.1"/>
    <property type="molecule type" value="Genomic_DNA"/>
</dbReference>
<dbReference type="STRING" id="981085.W9RB90"/>
<comment type="subunit">
    <text evidence="7">Associated with the spliceosome.</text>
</comment>
<accession>W9RB90</accession>
<evidence type="ECO:0000256" key="5">
    <source>
        <dbReference type="ARBA" id="ARBA00023187"/>
    </source>
</evidence>
<dbReference type="InterPro" id="IPR021715">
    <property type="entry name" value="Slu7_dom"/>
</dbReference>
<evidence type="ECO:0000313" key="9">
    <source>
        <dbReference type="EMBL" id="EXB46022.1"/>
    </source>
</evidence>
<comment type="subcellular location">
    <subcellularLocation>
        <location evidence="1 7">Nucleus</location>
    </subcellularLocation>
</comment>
<reference evidence="10" key="1">
    <citation type="submission" date="2013-01" db="EMBL/GenBank/DDBJ databases">
        <title>Draft Genome Sequence of a Mulberry Tree, Morus notabilis C.K. Schneid.</title>
        <authorList>
            <person name="He N."/>
            <person name="Zhao S."/>
        </authorList>
    </citation>
    <scope>NUCLEOTIDE SEQUENCE</scope>
</reference>
<dbReference type="eggNOG" id="KOG2560">
    <property type="taxonomic scope" value="Eukaryota"/>
</dbReference>
<keyword evidence="5 7" id="KW-0508">mRNA splicing</keyword>
<evidence type="ECO:0000256" key="6">
    <source>
        <dbReference type="ARBA" id="ARBA00023242"/>
    </source>
</evidence>
<sequence>MSQKKFTILEKYGNTASGQEIPRELLLGQTEKEVEYDRAGGIIKGQEMALPRSKYEEVLVNNHTSVWGSYWKGHQWGYKCCKQMIQKDLLHRRRWR</sequence>
<comment type="similarity">
    <text evidence="2 7">Belongs to the SLU7 family.</text>
</comment>
<gene>
    <name evidence="9" type="ORF">L484_015883</name>
</gene>
<keyword evidence="10" id="KW-1185">Reference proteome</keyword>
<evidence type="ECO:0000256" key="3">
    <source>
        <dbReference type="ARBA" id="ARBA00022664"/>
    </source>
</evidence>
<dbReference type="GO" id="GO:0005681">
    <property type="term" value="C:spliceosomal complex"/>
    <property type="evidence" value="ECO:0007669"/>
    <property type="project" value="UniProtKB-UniRule"/>
</dbReference>
<dbReference type="GO" id="GO:0030628">
    <property type="term" value="F:pre-mRNA 3'-splice site binding"/>
    <property type="evidence" value="ECO:0007669"/>
    <property type="project" value="UniProtKB-UniRule"/>
</dbReference>
<dbReference type="Proteomes" id="UP000030645">
    <property type="component" value="Unassembled WGS sequence"/>
</dbReference>
<keyword evidence="6 7" id="KW-0539">Nucleus</keyword>
<dbReference type="PANTHER" id="PTHR12942:SF2">
    <property type="entry name" value="PRE-MRNA-SPLICING FACTOR SLU7"/>
    <property type="match status" value="1"/>
</dbReference>
<dbReference type="PANTHER" id="PTHR12942">
    <property type="entry name" value="STEP II SPLICING FACTOR SLU7"/>
    <property type="match status" value="1"/>
</dbReference>
<name>W9RB90_9ROSA</name>
<feature type="domain" description="Pre-mRNA-splicing factor SLU7" evidence="8">
    <location>
        <begin position="3"/>
        <end position="69"/>
    </location>
</feature>
<evidence type="ECO:0000256" key="4">
    <source>
        <dbReference type="ARBA" id="ARBA00022728"/>
    </source>
</evidence>
<dbReference type="AlphaFoldDB" id="W9RB90"/>
<comment type="function">
    <text evidence="7">Involved in pre-mRNA splicing.</text>
</comment>
<evidence type="ECO:0000256" key="1">
    <source>
        <dbReference type="ARBA" id="ARBA00004123"/>
    </source>
</evidence>
<keyword evidence="3 7" id="KW-0507">mRNA processing</keyword>
<proteinExistence type="inferred from homology"/>
<organism evidence="9 10">
    <name type="scientific">Morus notabilis</name>
    <dbReference type="NCBI Taxonomy" id="981085"/>
    <lineage>
        <taxon>Eukaryota</taxon>
        <taxon>Viridiplantae</taxon>
        <taxon>Streptophyta</taxon>
        <taxon>Embryophyta</taxon>
        <taxon>Tracheophyta</taxon>
        <taxon>Spermatophyta</taxon>
        <taxon>Magnoliopsida</taxon>
        <taxon>eudicotyledons</taxon>
        <taxon>Gunneridae</taxon>
        <taxon>Pentapetalae</taxon>
        <taxon>rosids</taxon>
        <taxon>fabids</taxon>
        <taxon>Rosales</taxon>
        <taxon>Moraceae</taxon>
        <taxon>Moreae</taxon>
        <taxon>Morus</taxon>
    </lineage>
</organism>
<evidence type="ECO:0000259" key="8">
    <source>
        <dbReference type="Pfam" id="PF11708"/>
    </source>
</evidence>
<evidence type="ECO:0000256" key="7">
    <source>
        <dbReference type="RuleBase" id="RU367071"/>
    </source>
</evidence>
<evidence type="ECO:0000313" key="10">
    <source>
        <dbReference type="Proteomes" id="UP000030645"/>
    </source>
</evidence>
<dbReference type="Pfam" id="PF11708">
    <property type="entry name" value="Slu7"/>
    <property type="match status" value="1"/>
</dbReference>
<dbReference type="InterPro" id="IPR039974">
    <property type="entry name" value="Splicing_factor_SLU7"/>
</dbReference>
<protein>
    <recommendedName>
        <fullName evidence="7">Pre-mRNA-splicing factor SLU7</fullName>
    </recommendedName>
</protein>
<keyword evidence="4 7" id="KW-0747">Spliceosome</keyword>
<dbReference type="GO" id="GO:0000398">
    <property type="term" value="P:mRNA splicing, via spliceosome"/>
    <property type="evidence" value="ECO:0007669"/>
    <property type="project" value="UniProtKB-UniRule"/>
</dbReference>
<evidence type="ECO:0000256" key="2">
    <source>
        <dbReference type="ARBA" id="ARBA00007203"/>
    </source>
</evidence>